<dbReference type="Pfam" id="PF09012">
    <property type="entry name" value="FeoC"/>
    <property type="match status" value="1"/>
</dbReference>
<evidence type="ECO:0000313" key="2">
    <source>
        <dbReference type="EMBL" id="PDX58055.1"/>
    </source>
</evidence>
<dbReference type="InterPro" id="IPR036388">
    <property type="entry name" value="WH-like_DNA-bd_sf"/>
</dbReference>
<dbReference type="EMBL" id="NMTQ01000035">
    <property type="protein sequence ID" value="PDX58055.1"/>
    <property type="molecule type" value="Genomic_DNA"/>
</dbReference>
<name>A0A2A6Z9H5_9FIRM</name>
<sequence length="84" mass="9536">MVLIQLLEYLQSGKTYSVQELAELLHKDVGSIQVELEYLENQGYIRKVAYQADCNHNCNGCHGCDQPTPAAPDVNIWEVIKRTE</sequence>
<keyword evidence="3" id="KW-1185">Reference proteome</keyword>
<evidence type="ECO:0000313" key="3">
    <source>
        <dbReference type="Proteomes" id="UP000220752"/>
    </source>
</evidence>
<dbReference type="AlphaFoldDB" id="A0A2A6Z9H5"/>
<feature type="domain" description="Transcriptional regulator HTH-type FeoC" evidence="1">
    <location>
        <begin position="2"/>
        <end position="64"/>
    </location>
</feature>
<gene>
    <name evidence="2" type="ORF">CGS46_10500</name>
</gene>
<comment type="caution">
    <text evidence="2">The sequence shown here is derived from an EMBL/GenBank/DDBJ whole genome shotgun (WGS) entry which is preliminary data.</text>
</comment>
<dbReference type="Proteomes" id="UP000220752">
    <property type="component" value="Unassembled WGS sequence"/>
</dbReference>
<organism evidence="2 3">
    <name type="scientific">Faecalibacterium langellae</name>
    <dbReference type="NCBI Taxonomy" id="3435293"/>
    <lineage>
        <taxon>Bacteria</taxon>
        <taxon>Bacillati</taxon>
        <taxon>Bacillota</taxon>
        <taxon>Clostridia</taxon>
        <taxon>Eubacteriales</taxon>
        <taxon>Oscillospiraceae</taxon>
        <taxon>Faecalibacterium</taxon>
    </lineage>
</organism>
<dbReference type="InterPro" id="IPR036390">
    <property type="entry name" value="WH_DNA-bd_sf"/>
</dbReference>
<accession>A0A2A6Z9H5</accession>
<dbReference type="Gene3D" id="1.10.10.10">
    <property type="entry name" value="Winged helix-like DNA-binding domain superfamily/Winged helix DNA-binding domain"/>
    <property type="match status" value="1"/>
</dbReference>
<evidence type="ECO:0000259" key="1">
    <source>
        <dbReference type="Pfam" id="PF09012"/>
    </source>
</evidence>
<reference evidence="2 3" key="1">
    <citation type="journal article" date="2017" name="Front. Microbiol.">
        <title>New Insights into the Diversity of the Genus Faecalibacterium.</title>
        <authorList>
            <person name="Benevides L."/>
            <person name="Burman S."/>
            <person name="Martin R."/>
            <person name="Robert V."/>
            <person name="Thomas M."/>
            <person name="Miquel S."/>
            <person name="Chain F."/>
            <person name="Sokol H."/>
            <person name="Bermudez-Humaran L.G."/>
            <person name="Morrison M."/>
            <person name="Langella P."/>
            <person name="Azevedo V.A."/>
            <person name="Chatel J.M."/>
            <person name="Soares S."/>
        </authorList>
    </citation>
    <scope>NUCLEOTIDE SEQUENCE [LARGE SCALE GENOMIC DNA]</scope>
    <source>
        <strain evidence="3">CNCM I-4540</strain>
    </source>
</reference>
<dbReference type="InterPro" id="IPR015102">
    <property type="entry name" value="Tscrpt_reg_HTH_FeoC"/>
</dbReference>
<dbReference type="SUPFAM" id="SSF46785">
    <property type="entry name" value="Winged helix' DNA-binding domain"/>
    <property type="match status" value="1"/>
</dbReference>
<protein>
    <submittedName>
        <fullName evidence="2">Transcriptional regulator</fullName>
    </submittedName>
</protein>
<proteinExistence type="predicted"/>